<dbReference type="Gene3D" id="3.40.50.300">
    <property type="entry name" value="P-loop containing nucleotide triphosphate hydrolases"/>
    <property type="match status" value="1"/>
</dbReference>
<dbReference type="AlphaFoldDB" id="A0A1G1Z2U3"/>
<gene>
    <name evidence="1" type="ORF">A3F24_02475</name>
</gene>
<reference evidence="1 2" key="1">
    <citation type="journal article" date="2016" name="Nat. Commun.">
        <title>Thousands of microbial genomes shed light on interconnected biogeochemical processes in an aquifer system.</title>
        <authorList>
            <person name="Anantharaman K."/>
            <person name="Brown C.T."/>
            <person name="Hug L.A."/>
            <person name="Sharon I."/>
            <person name="Castelle C.J."/>
            <person name="Probst A.J."/>
            <person name="Thomas B.C."/>
            <person name="Singh A."/>
            <person name="Wilkins M.J."/>
            <person name="Karaoz U."/>
            <person name="Brodie E.L."/>
            <person name="Williams K.H."/>
            <person name="Hubbard S.S."/>
            <person name="Banfield J.F."/>
        </authorList>
    </citation>
    <scope>NUCLEOTIDE SEQUENCE [LARGE SCALE GENOMIC DNA]</scope>
</reference>
<dbReference type="SUPFAM" id="SSF52540">
    <property type="entry name" value="P-loop containing nucleoside triphosphate hydrolases"/>
    <property type="match status" value="1"/>
</dbReference>
<proteinExistence type="predicted"/>
<dbReference type="InterPro" id="IPR027417">
    <property type="entry name" value="P-loop_NTPase"/>
</dbReference>
<sequence>MKLLILTGPAGAGKNTIAELAAKKREKCAVIDVDTIRWFLRNPHKAPWEGEEGKTQQFLGVKNACTLAENFLKENCDVIILDVINDETAKLYRELLKNHNPKILLLLPSFEEIQKRNTMRPPRLRREEIEMIYKWQESLTEFDERIDNSNLSAEEAAESFLKNF</sequence>
<evidence type="ECO:0000313" key="2">
    <source>
        <dbReference type="Proteomes" id="UP000178515"/>
    </source>
</evidence>
<name>A0A1G1Z2U3_9BACT</name>
<dbReference type="STRING" id="1797689.A3F24_02475"/>
<dbReference type="EMBL" id="MHIX01000032">
    <property type="protein sequence ID" value="OGY58854.1"/>
    <property type="molecule type" value="Genomic_DNA"/>
</dbReference>
<evidence type="ECO:0000313" key="1">
    <source>
        <dbReference type="EMBL" id="OGY58854.1"/>
    </source>
</evidence>
<organism evidence="1 2">
    <name type="scientific">Candidatus Colwellbacteria bacterium RIFCSPHIGHO2_12_FULL_44_17</name>
    <dbReference type="NCBI Taxonomy" id="1797689"/>
    <lineage>
        <taxon>Bacteria</taxon>
        <taxon>Candidatus Colwelliibacteriota</taxon>
    </lineage>
</organism>
<accession>A0A1G1Z2U3</accession>
<comment type="caution">
    <text evidence="1">The sequence shown here is derived from an EMBL/GenBank/DDBJ whole genome shotgun (WGS) entry which is preliminary data.</text>
</comment>
<protein>
    <submittedName>
        <fullName evidence="1">Uncharacterized protein</fullName>
    </submittedName>
</protein>
<dbReference type="Proteomes" id="UP000178515">
    <property type="component" value="Unassembled WGS sequence"/>
</dbReference>